<reference evidence="3 4" key="1">
    <citation type="submission" date="2019-11" db="EMBL/GenBank/DDBJ databases">
        <title>Comparative genomics of hydrocarbon-degrading Desulfosarcina strains.</title>
        <authorList>
            <person name="Watanabe M."/>
            <person name="Kojima H."/>
            <person name="Fukui M."/>
        </authorList>
    </citation>
    <scope>NUCLEOTIDE SEQUENCE [LARGE SCALE GENOMIC DNA]</scope>
    <source>
        <strain evidence="3 4">28bB2T</strain>
    </source>
</reference>
<evidence type="ECO:0000256" key="1">
    <source>
        <dbReference type="SAM" id="MobiDB-lite"/>
    </source>
</evidence>
<feature type="domain" description="DUF4124" evidence="2">
    <location>
        <begin position="21"/>
        <end position="52"/>
    </location>
</feature>
<dbReference type="KEGG" id="dov:DSCO28_42350"/>
<dbReference type="Proteomes" id="UP000425960">
    <property type="component" value="Chromosome"/>
</dbReference>
<gene>
    <name evidence="3" type="ORF">DSCO28_42350</name>
</gene>
<organism evidence="3 4">
    <name type="scientific">Desulfosarcina ovata subsp. sediminis</name>
    <dbReference type="NCBI Taxonomy" id="885957"/>
    <lineage>
        <taxon>Bacteria</taxon>
        <taxon>Pseudomonadati</taxon>
        <taxon>Thermodesulfobacteriota</taxon>
        <taxon>Desulfobacteria</taxon>
        <taxon>Desulfobacterales</taxon>
        <taxon>Desulfosarcinaceae</taxon>
        <taxon>Desulfosarcina</taxon>
    </lineage>
</organism>
<protein>
    <recommendedName>
        <fullName evidence="2">DUF4124 domain-containing protein</fullName>
    </recommendedName>
</protein>
<evidence type="ECO:0000313" key="3">
    <source>
        <dbReference type="EMBL" id="BBO83669.1"/>
    </source>
</evidence>
<name>A0A5K7ZTX7_9BACT</name>
<dbReference type="Pfam" id="PF13511">
    <property type="entry name" value="DUF4124"/>
    <property type="match status" value="1"/>
</dbReference>
<evidence type="ECO:0000259" key="2">
    <source>
        <dbReference type="Pfam" id="PF13511"/>
    </source>
</evidence>
<dbReference type="EMBL" id="AP021876">
    <property type="protein sequence ID" value="BBO83669.1"/>
    <property type="molecule type" value="Genomic_DNA"/>
</dbReference>
<sequence length="162" mass="18486">MHRISAFIVTAMIVLAGSITFSGTIYTWTDTDGVKRYSNSPPPEDVEQYETINELQCDQEAEGRKREEYDRMVQEAGQAADRHFEQQAEEKAKAAQAERDRKMEAQASRIAAERERLEKEIAAINGRALGPNFSPGQKAALIERVQEKINHLERDPDNYFNR</sequence>
<dbReference type="AlphaFoldDB" id="A0A5K7ZTX7"/>
<proteinExistence type="predicted"/>
<evidence type="ECO:0000313" key="4">
    <source>
        <dbReference type="Proteomes" id="UP000425960"/>
    </source>
</evidence>
<accession>A0A5K7ZTX7</accession>
<dbReference type="InterPro" id="IPR025392">
    <property type="entry name" value="DUF4124"/>
</dbReference>
<dbReference type="RefSeq" id="WP_173179677.1">
    <property type="nucleotide sequence ID" value="NZ_AP021876.1"/>
</dbReference>
<feature type="region of interest" description="Disordered" evidence="1">
    <location>
        <begin position="75"/>
        <end position="108"/>
    </location>
</feature>
<feature type="compositionally biased region" description="Basic and acidic residues" evidence="1">
    <location>
        <begin position="80"/>
        <end position="104"/>
    </location>
</feature>